<name>A0A517XN79_9BACT</name>
<evidence type="ECO:0000313" key="7">
    <source>
        <dbReference type="EMBL" id="QDU18963.1"/>
    </source>
</evidence>
<dbReference type="InterPro" id="IPR013427">
    <property type="entry name" value="Haem-bd_dom_put"/>
</dbReference>
<dbReference type="Gene3D" id="2.120.10.30">
    <property type="entry name" value="TolB, C-terminal domain"/>
    <property type="match status" value="1"/>
</dbReference>
<dbReference type="InterPro" id="IPR013428">
    <property type="entry name" value="Membrane-bound_put_N"/>
</dbReference>
<evidence type="ECO:0000313" key="8">
    <source>
        <dbReference type="Proteomes" id="UP000319576"/>
    </source>
</evidence>
<dbReference type="InterPro" id="IPR011989">
    <property type="entry name" value="ARM-like"/>
</dbReference>
<evidence type="ECO:0000256" key="3">
    <source>
        <dbReference type="ARBA" id="ARBA00023004"/>
    </source>
</evidence>
<dbReference type="SUPFAM" id="SSF48371">
    <property type="entry name" value="ARM repeat"/>
    <property type="match status" value="1"/>
</dbReference>
<dbReference type="EMBL" id="CP036273">
    <property type="protein sequence ID" value="QDU18963.1"/>
    <property type="molecule type" value="Genomic_DNA"/>
</dbReference>
<organism evidence="7 8">
    <name type="scientific">Urbifossiella limnaea</name>
    <dbReference type="NCBI Taxonomy" id="2528023"/>
    <lineage>
        <taxon>Bacteria</taxon>
        <taxon>Pseudomonadati</taxon>
        <taxon>Planctomycetota</taxon>
        <taxon>Planctomycetia</taxon>
        <taxon>Gemmatales</taxon>
        <taxon>Gemmataceae</taxon>
        <taxon>Urbifossiella</taxon>
    </lineage>
</organism>
<dbReference type="PANTHER" id="PTHR33546">
    <property type="entry name" value="LARGE, MULTIFUNCTIONAL SECRETED PROTEIN-RELATED"/>
    <property type="match status" value="1"/>
</dbReference>
<dbReference type="AlphaFoldDB" id="A0A517XN79"/>
<evidence type="ECO:0000256" key="5">
    <source>
        <dbReference type="SAM" id="SignalP"/>
    </source>
</evidence>
<dbReference type="SUPFAM" id="SSF50952">
    <property type="entry name" value="Soluble quinoprotein glucose dehydrogenase"/>
    <property type="match status" value="1"/>
</dbReference>
<dbReference type="GO" id="GO:0046872">
    <property type="term" value="F:metal ion binding"/>
    <property type="evidence" value="ECO:0007669"/>
    <property type="project" value="UniProtKB-KW"/>
</dbReference>
<dbReference type="OrthoDB" id="225269at2"/>
<gene>
    <name evidence="7" type="ORF">ETAA1_08630</name>
</gene>
<dbReference type="InterPro" id="IPR009056">
    <property type="entry name" value="Cyt_c-like_dom"/>
</dbReference>
<protein>
    <submittedName>
        <fullName evidence="7">Cytochrome c</fullName>
    </submittedName>
</protein>
<keyword evidence="1 4" id="KW-0349">Heme</keyword>
<dbReference type="InterPro" id="IPR011041">
    <property type="entry name" value="Quinoprot_gluc/sorb_DH_b-prop"/>
</dbReference>
<feature type="signal peptide" evidence="5">
    <location>
        <begin position="1"/>
        <end position="22"/>
    </location>
</feature>
<dbReference type="Proteomes" id="UP000319576">
    <property type="component" value="Chromosome"/>
</dbReference>
<feature type="domain" description="Cytochrome c" evidence="6">
    <location>
        <begin position="866"/>
        <end position="999"/>
    </location>
</feature>
<accession>A0A517XN79</accession>
<dbReference type="NCBIfam" id="TIGR02603">
    <property type="entry name" value="CxxCH_TIGR02603"/>
    <property type="match status" value="1"/>
</dbReference>
<keyword evidence="2 4" id="KW-0479">Metal-binding</keyword>
<dbReference type="InterPro" id="IPR055557">
    <property type="entry name" value="DUF7133"/>
</dbReference>
<feature type="chain" id="PRO_5022074702" evidence="5">
    <location>
        <begin position="23"/>
        <end position="1000"/>
    </location>
</feature>
<dbReference type="InterPro" id="IPR016024">
    <property type="entry name" value="ARM-type_fold"/>
</dbReference>
<dbReference type="Gene3D" id="1.10.760.10">
    <property type="entry name" value="Cytochrome c-like domain"/>
    <property type="match status" value="1"/>
</dbReference>
<reference evidence="7 8" key="1">
    <citation type="submission" date="2019-02" db="EMBL/GenBank/DDBJ databases">
        <title>Deep-cultivation of Planctomycetes and their phenomic and genomic characterization uncovers novel biology.</title>
        <authorList>
            <person name="Wiegand S."/>
            <person name="Jogler M."/>
            <person name="Boedeker C."/>
            <person name="Pinto D."/>
            <person name="Vollmers J."/>
            <person name="Rivas-Marin E."/>
            <person name="Kohn T."/>
            <person name="Peeters S.H."/>
            <person name="Heuer A."/>
            <person name="Rast P."/>
            <person name="Oberbeckmann S."/>
            <person name="Bunk B."/>
            <person name="Jeske O."/>
            <person name="Meyerdierks A."/>
            <person name="Storesund J.E."/>
            <person name="Kallscheuer N."/>
            <person name="Luecker S."/>
            <person name="Lage O.M."/>
            <person name="Pohl T."/>
            <person name="Merkel B.J."/>
            <person name="Hornburger P."/>
            <person name="Mueller R.-W."/>
            <person name="Bruemmer F."/>
            <person name="Labrenz M."/>
            <person name="Spormann A.M."/>
            <person name="Op den Camp H."/>
            <person name="Overmann J."/>
            <person name="Amann R."/>
            <person name="Jetten M.S.M."/>
            <person name="Mascher T."/>
            <person name="Medema M.H."/>
            <person name="Devos D.P."/>
            <person name="Kaster A.-K."/>
            <person name="Ovreas L."/>
            <person name="Rohde M."/>
            <person name="Galperin M.Y."/>
            <person name="Jogler C."/>
        </authorList>
    </citation>
    <scope>NUCLEOTIDE SEQUENCE [LARGE SCALE GENOMIC DNA]</scope>
    <source>
        <strain evidence="7 8">ETA_A1</strain>
    </source>
</reference>
<dbReference type="Pfam" id="PF00034">
    <property type="entry name" value="Cytochrom_C"/>
    <property type="match status" value="1"/>
</dbReference>
<evidence type="ECO:0000256" key="4">
    <source>
        <dbReference type="PROSITE-ProRule" id="PRU00433"/>
    </source>
</evidence>
<keyword evidence="3 4" id="KW-0408">Iron</keyword>
<dbReference type="NCBIfam" id="TIGR02604">
    <property type="entry name" value="Piru_Ver_Nterm"/>
    <property type="match status" value="1"/>
</dbReference>
<dbReference type="PANTHER" id="PTHR33546:SF1">
    <property type="entry name" value="LARGE, MULTIFUNCTIONAL SECRETED PROTEIN"/>
    <property type="match status" value="1"/>
</dbReference>
<keyword evidence="8" id="KW-1185">Reference proteome</keyword>
<evidence type="ECO:0000259" key="6">
    <source>
        <dbReference type="PROSITE" id="PS51007"/>
    </source>
</evidence>
<dbReference type="InterPro" id="IPR011042">
    <property type="entry name" value="6-blade_b-propeller_TolB-like"/>
</dbReference>
<dbReference type="KEGG" id="uli:ETAA1_08630"/>
<proteinExistence type="predicted"/>
<sequence length="1000" mass="107789" precursor="true">MRDRTATLLLAAVAAAVPSAPAAGPGGVPPAEAARRMAPADGLAVRVFAAEPDVRQPIFVRCDDRGRVWTIQYLQYPNPAGLKRVAVDRWSRTVYDRVPEPPPQGPRGADRITICEDTDGDGTADTFKDFVAGLNLCTGVEFGHHGVYVLQAPYLLHYPDRDRDDVPDADPEVLLSGFGMEDAQSLANHLTWGPDGWLYGLNGSTTTCRVRGVEFQQGVWRYHPGTREFELFCEGGGNVFGLTFDDAGNLFYSSNLGLFWHAFQGGYYLKNVGKHGPLHNPYAYGHLSHVAHDAPTGGPTTGGTVYRGDSFPPRFRGRFLAGDFLRHTASSWELKPSGATVTASFRELLLDSRDPWFGATDLCVGPDGAVYVGDFYDRRTAHPDPDADWDRSNGRVYRVQALGAKAAPKIDLGALRTEELVALLRHPNGWTADRARVLLAGRAGRESWAALRELARDKEPRLALRGLWALHATGGLDQKFAEELLANPSEHVRAWAVRLLGDRKAVSPRLAERFAELAKSDPSIVVRAQLLCTARRLPSGQALPVVEQALRRGADVGDPVLAWLLWWAVESQAMAAAGRVTAFFAEAENRDRPAVRANLGRLVRRYAADGTAAGYRAAHTLLAAEKVTLLPDLDRGLAERAVGRPAVGQGGLFDALAAPGRELPPRKYDPLASDLADVIRAAWAAAPGDAVRTRLALRAGVADARERVHADVSGPNTTRPARLARLAVLEELGDTACLPAVLPHLASRDADVQAAALSVVARVGGAEAGTAVVRAYPALPAALKPRARAVLFGRADWAKGFLALIDARTVAAADVPVEQVRLLALLGDAPIDAAVRKHWGRVSPGTPEEKLAEVRRFRNDLRAGPGDAARGKALFAQHCGACHKLFGEGGTVGPDLTTTSRADTAWLLASVVDPGAVVRAPYVPVAVRTDDGVVRTGIVAEQDGASLTLVDAKAERTRVPRERIESVRDLSASLMPEKLLDALTPQERRDLFRYLQQPGR</sequence>
<dbReference type="InterPro" id="IPR036909">
    <property type="entry name" value="Cyt_c-like_dom_sf"/>
</dbReference>
<dbReference type="RefSeq" id="WP_145234614.1">
    <property type="nucleotide sequence ID" value="NZ_CP036273.1"/>
</dbReference>
<evidence type="ECO:0000256" key="2">
    <source>
        <dbReference type="ARBA" id="ARBA00022723"/>
    </source>
</evidence>
<dbReference type="PROSITE" id="PS51007">
    <property type="entry name" value="CYTC"/>
    <property type="match status" value="1"/>
</dbReference>
<dbReference type="Gene3D" id="1.25.10.10">
    <property type="entry name" value="Leucine-rich Repeat Variant"/>
    <property type="match status" value="1"/>
</dbReference>
<dbReference type="GO" id="GO:0020037">
    <property type="term" value="F:heme binding"/>
    <property type="evidence" value="ECO:0007669"/>
    <property type="project" value="InterPro"/>
</dbReference>
<dbReference type="GO" id="GO:0009055">
    <property type="term" value="F:electron transfer activity"/>
    <property type="evidence" value="ECO:0007669"/>
    <property type="project" value="InterPro"/>
</dbReference>
<dbReference type="Pfam" id="PF23500">
    <property type="entry name" value="DUF7133"/>
    <property type="match status" value="1"/>
</dbReference>
<dbReference type="SUPFAM" id="SSF46626">
    <property type="entry name" value="Cytochrome c"/>
    <property type="match status" value="1"/>
</dbReference>
<evidence type="ECO:0000256" key="1">
    <source>
        <dbReference type="ARBA" id="ARBA00022617"/>
    </source>
</evidence>
<keyword evidence="5" id="KW-0732">Signal</keyword>